<sequence length="27" mass="3150">MDCLDIRQQKCKEAAKLQTSVILISQW</sequence>
<protein>
    <submittedName>
        <fullName evidence="1">Uncharacterized protein</fullName>
    </submittedName>
</protein>
<evidence type="ECO:0000313" key="1">
    <source>
        <dbReference type="EMBL" id="JAH37353.1"/>
    </source>
</evidence>
<name>A0A0E9SA22_ANGAN</name>
<dbReference type="AlphaFoldDB" id="A0A0E9SA22"/>
<dbReference type="EMBL" id="GBXM01071224">
    <property type="protein sequence ID" value="JAH37353.1"/>
    <property type="molecule type" value="Transcribed_RNA"/>
</dbReference>
<accession>A0A0E9SA22</accession>
<organism evidence="1">
    <name type="scientific">Anguilla anguilla</name>
    <name type="common">European freshwater eel</name>
    <name type="synonym">Muraena anguilla</name>
    <dbReference type="NCBI Taxonomy" id="7936"/>
    <lineage>
        <taxon>Eukaryota</taxon>
        <taxon>Metazoa</taxon>
        <taxon>Chordata</taxon>
        <taxon>Craniata</taxon>
        <taxon>Vertebrata</taxon>
        <taxon>Euteleostomi</taxon>
        <taxon>Actinopterygii</taxon>
        <taxon>Neopterygii</taxon>
        <taxon>Teleostei</taxon>
        <taxon>Anguilliformes</taxon>
        <taxon>Anguillidae</taxon>
        <taxon>Anguilla</taxon>
    </lineage>
</organism>
<reference evidence="1" key="1">
    <citation type="submission" date="2014-11" db="EMBL/GenBank/DDBJ databases">
        <authorList>
            <person name="Amaro Gonzalez C."/>
        </authorList>
    </citation>
    <scope>NUCLEOTIDE SEQUENCE</scope>
</reference>
<proteinExistence type="predicted"/>
<reference evidence="1" key="2">
    <citation type="journal article" date="2015" name="Fish Shellfish Immunol.">
        <title>Early steps in the European eel (Anguilla anguilla)-Vibrio vulnificus interaction in the gills: Role of the RtxA13 toxin.</title>
        <authorList>
            <person name="Callol A."/>
            <person name="Pajuelo D."/>
            <person name="Ebbesson L."/>
            <person name="Teles M."/>
            <person name="MacKenzie S."/>
            <person name="Amaro C."/>
        </authorList>
    </citation>
    <scope>NUCLEOTIDE SEQUENCE</scope>
</reference>